<evidence type="ECO:0000313" key="3">
    <source>
        <dbReference type="Proteomes" id="UP000004926"/>
    </source>
</evidence>
<reference evidence="2 3" key="1">
    <citation type="journal article" date="2012" name="Stand. Genomic Sci.">
        <title>Genome sequence of the ocean sediment bacterium Saccharomonospora marina type strain (XMU15(T)).</title>
        <authorList>
            <person name="Klenk H.P."/>
            <person name="Lu M."/>
            <person name="Lucas S."/>
            <person name="Lapidus A."/>
            <person name="Copeland A."/>
            <person name="Pitluck S."/>
            <person name="Goodwin L.A."/>
            <person name="Han C."/>
            <person name="Tapia R."/>
            <person name="Brambilla E.M."/>
            <person name="Potter G."/>
            <person name="Land M."/>
            <person name="Ivanova N."/>
            <person name="Rohde M."/>
            <person name="Goker M."/>
            <person name="Detter J.C."/>
            <person name="Li W.J."/>
            <person name="Kyrpides N.C."/>
            <person name="Woyke T."/>
        </authorList>
    </citation>
    <scope>NUCLEOTIDE SEQUENCE [LARGE SCALE GENOMIC DNA]</scope>
    <source>
        <strain evidence="2 3">XMU15</strain>
    </source>
</reference>
<evidence type="ECO:0000256" key="1">
    <source>
        <dbReference type="SAM" id="MobiDB-lite"/>
    </source>
</evidence>
<gene>
    <name evidence="2" type="ORF">SacmaDRAFT_3292</name>
</gene>
<keyword evidence="3" id="KW-1185">Reference proteome</keyword>
<accession>H5XAL2</accession>
<name>H5XAL2_9PSEU</name>
<proteinExistence type="predicted"/>
<evidence type="ECO:0000313" key="2">
    <source>
        <dbReference type="EMBL" id="EHR51517.1"/>
    </source>
</evidence>
<sequence>MIDTSPPPPITDADRVRVPRKTPQAAVIDTSPPPPITDADRVRVPRKTPQAAVIDNRPQGSRTPTGCGCPAKHRRRP</sequence>
<dbReference type="Proteomes" id="UP000004926">
    <property type="component" value="Chromosome"/>
</dbReference>
<dbReference type="AlphaFoldDB" id="H5XAL2"/>
<dbReference type="STRING" id="882083.SacmaDRAFT_3292"/>
<protein>
    <submittedName>
        <fullName evidence="2">Uncharacterized protein</fullName>
    </submittedName>
</protein>
<feature type="region of interest" description="Disordered" evidence="1">
    <location>
        <begin position="1"/>
        <end position="77"/>
    </location>
</feature>
<dbReference type="HOGENOM" id="CLU_2635923_0_0_11"/>
<organism evidence="2 3">
    <name type="scientific">Saccharomonospora marina XMU15</name>
    <dbReference type="NCBI Taxonomy" id="882083"/>
    <lineage>
        <taxon>Bacteria</taxon>
        <taxon>Bacillati</taxon>
        <taxon>Actinomycetota</taxon>
        <taxon>Actinomycetes</taxon>
        <taxon>Pseudonocardiales</taxon>
        <taxon>Pseudonocardiaceae</taxon>
        <taxon>Saccharomonospora</taxon>
    </lineage>
</organism>
<feature type="compositionally biased region" description="Pro residues" evidence="1">
    <location>
        <begin position="1"/>
        <end position="10"/>
    </location>
</feature>
<dbReference type="EMBL" id="CM001439">
    <property type="protein sequence ID" value="EHR51517.1"/>
    <property type="molecule type" value="Genomic_DNA"/>
</dbReference>